<accession>A0A2Z2KIS6</accession>
<organism evidence="1 2">
    <name type="scientific">Paenibacillus donghaensis</name>
    <dbReference type="NCBI Taxonomy" id="414771"/>
    <lineage>
        <taxon>Bacteria</taxon>
        <taxon>Bacillati</taxon>
        <taxon>Bacillota</taxon>
        <taxon>Bacilli</taxon>
        <taxon>Bacillales</taxon>
        <taxon>Paenibacillaceae</taxon>
        <taxon>Paenibacillus</taxon>
    </lineage>
</organism>
<name>A0A2Z2KIS6_9BACL</name>
<evidence type="ECO:0000313" key="1">
    <source>
        <dbReference type="EMBL" id="ASA23140.1"/>
    </source>
</evidence>
<keyword evidence="2" id="KW-1185">Reference proteome</keyword>
<evidence type="ECO:0000313" key="2">
    <source>
        <dbReference type="Proteomes" id="UP000249890"/>
    </source>
</evidence>
<dbReference type="EMBL" id="CP021780">
    <property type="protein sequence ID" value="ASA23140.1"/>
    <property type="molecule type" value="Genomic_DNA"/>
</dbReference>
<protein>
    <submittedName>
        <fullName evidence="1">Uncharacterized protein</fullName>
    </submittedName>
</protein>
<reference evidence="1 2" key="1">
    <citation type="submission" date="2017-06" db="EMBL/GenBank/DDBJ databases">
        <title>Complete genome sequence of Paenibacillus donghaensis KCTC 13049T isolated from East Sea sediment, South Korea.</title>
        <authorList>
            <person name="Jung B.K."/>
            <person name="Hong S.-J."/>
            <person name="Shin J.-H."/>
        </authorList>
    </citation>
    <scope>NUCLEOTIDE SEQUENCE [LARGE SCALE GENOMIC DNA]</scope>
    <source>
        <strain evidence="1 2">KCTC 13049</strain>
    </source>
</reference>
<dbReference type="AlphaFoldDB" id="A0A2Z2KIS6"/>
<sequence>MPAAAIEYHQGDGVIVPAPGTQVTGGAPYADGHIEFSIEGGSTAGEKLSEASLSAGTIISGAGIGL</sequence>
<proteinExistence type="predicted"/>
<dbReference type="KEGG" id="pdh:B9T62_21440"/>
<dbReference type="Proteomes" id="UP000249890">
    <property type="component" value="Chromosome"/>
</dbReference>
<gene>
    <name evidence="1" type="ORF">B9T62_21440</name>
</gene>